<keyword evidence="2" id="KW-0812">Transmembrane</keyword>
<organism evidence="4 5">
    <name type="scientific">Plutella xylostella</name>
    <name type="common">Diamondback moth</name>
    <name type="synonym">Plutella maculipennis</name>
    <dbReference type="NCBI Taxonomy" id="51655"/>
    <lineage>
        <taxon>Eukaryota</taxon>
        <taxon>Metazoa</taxon>
        <taxon>Ecdysozoa</taxon>
        <taxon>Arthropoda</taxon>
        <taxon>Hexapoda</taxon>
        <taxon>Insecta</taxon>
        <taxon>Pterygota</taxon>
        <taxon>Neoptera</taxon>
        <taxon>Endopterygota</taxon>
        <taxon>Lepidoptera</taxon>
        <taxon>Glossata</taxon>
        <taxon>Ditrysia</taxon>
        <taxon>Yponomeutoidea</taxon>
        <taxon>Plutellidae</taxon>
        <taxon>Plutella</taxon>
    </lineage>
</organism>
<comment type="caution">
    <text evidence="4">The sequence shown here is derived from an EMBL/GenBank/DDBJ whole genome shotgun (WGS) entry which is preliminary data.</text>
</comment>
<dbReference type="EMBL" id="JAHIBW010000028">
    <property type="protein sequence ID" value="KAG7296780.1"/>
    <property type="molecule type" value="Genomic_DNA"/>
</dbReference>
<dbReference type="InterPro" id="IPR035914">
    <property type="entry name" value="Sperma_CUB_dom_sf"/>
</dbReference>
<feature type="region of interest" description="Disordered" evidence="1">
    <location>
        <begin position="44"/>
        <end position="267"/>
    </location>
</feature>
<keyword evidence="2" id="KW-0472">Membrane</keyword>
<feature type="region of interest" description="Disordered" evidence="1">
    <location>
        <begin position="301"/>
        <end position="349"/>
    </location>
</feature>
<feature type="compositionally biased region" description="Acidic residues" evidence="1">
    <location>
        <begin position="334"/>
        <end position="349"/>
    </location>
</feature>
<protein>
    <submittedName>
        <fullName evidence="4">Uncharacterized protein</fullName>
    </submittedName>
</protein>
<feature type="compositionally biased region" description="Acidic residues" evidence="1">
    <location>
        <begin position="224"/>
        <end position="235"/>
    </location>
</feature>
<evidence type="ECO:0000256" key="3">
    <source>
        <dbReference type="SAM" id="SignalP"/>
    </source>
</evidence>
<dbReference type="Gene3D" id="2.60.120.290">
    <property type="entry name" value="Spermadhesin, CUB domain"/>
    <property type="match status" value="1"/>
</dbReference>
<sequence>MRIVLVFALLFAVAAASFKAYDDDYYYNDDTLDTYYDDNVKEQIKDAAPANDDEKKSAESSENSNPKGDEVNMPEDNVDEQVEDNIPLENVDVGDNVPMDNVDEGFNVPEDNIPLEENIPENNSQENANDDPEARAMDLGIDKEVDTDIEEVQNLDEEPNKKDYEDLDTLIEPVNNDEDDPQQQLDKKDNDDVPVYAEKDAMDLKVEKDIEKFLNQDDTKQENEDNTFDDTDYQVEDNRSSQEDKLDIGIEQPKPLSPELRDEQPKEILQEAQELINEDSESHIDLGDEEVGEQIAAVNEEALNEDDQVDAENKDESLPSAENVENVEENKDDNVDEDEHIDSSEIDDETVQKAFDELKDDMDSLFETIDKLAESGGDVAASDEDIAKGDARDYEEKYDKVAENDEEIAKDDVRDYDEKYDKVEEPNEEIAKDNVRDYEENDDKVAEPDEEIAKENVRDYEEKYDRPFNEETILRQREDYYDEVDGDSDKLFEDVADDAANEDKKEPAVPVPYGDDALVETQNNEEKEKMIEKPEADDTIDEPIANLNDNEETNEDQPLDNAEANIPEDHPVEDLPAEELSSAELNDMMTQFAVEHSDDLDVNAENFDRNIAPVFITLKHDEVTLIESPNYPKPYPTNNIIDWVIDGVGHGIEMNVTDLAVNGFSGDYLLVKPGGIDESGHDGFVFSYQLRRERKYRFLDVDRMFLRFEAKRGFALPTNRGFSISAKMILPPRATTDPAPEPEAQPLLPPRATARVHLSGLTKTQFQNVTEDFRLLVADMATMYIAREGLDAGEKDTAEVTQITGTSSCNQQWPGAARCLAVHFGVPLDGADDEENTLGLTERQLEEMWRRYVEVDPFKTRLRRMGLEEYQVPSTTAALAVWLVLGSGAALAAGLLAVLLWRWSCMEDYTRMGAYSDTDSVFSEKRALDLYPTPHQAIPPLYDPDYPTKQNDTTRVDLGGLANKSYTRDMFELDSDEEMTGPEDRSSSFQPKDIYSA</sequence>
<reference evidence="4 5" key="1">
    <citation type="submission" date="2021-06" db="EMBL/GenBank/DDBJ databases">
        <title>A haploid diamondback moth (Plutella xylostella L.) genome assembly resolves 31 chromosomes and identifies a diamide resistance mutation.</title>
        <authorList>
            <person name="Ward C.M."/>
            <person name="Perry K.D."/>
            <person name="Baker G."/>
            <person name="Powis K."/>
            <person name="Heckel D.G."/>
            <person name="Baxter S.W."/>
        </authorList>
    </citation>
    <scope>NUCLEOTIDE SEQUENCE [LARGE SCALE GENOMIC DNA]</scope>
    <source>
        <strain evidence="4 5">LV</strain>
        <tissue evidence="4">Single pupa</tissue>
    </source>
</reference>
<accession>A0ABQ7PV83</accession>
<feature type="compositionally biased region" description="Basic and acidic residues" evidence="1">
    <location>
        <begin position="236"/>
        <end position="248"/>
    </location>
</feature>
<evidence type="ECO:0000313" key="5">
    <source>
        <dbReference type="Proteomes" id="UP000823941"/>
    </source>
</evidence>
<evidence type="ECO:0000256" key="2">
    <source>
        <dbReference type="SAM" id="Phobius"/>
    </source>
</evidence>
<name>A0ABQ7PV83_PLUXY</name>
<feature type="region of interest" description="Disordered" evidence="1">
    <location>
        <begin position="406"/>
        <end position="464"/>
    </location>
</feature>
<keyword evidence="5" id="KW-1185">Reference proteome</keyword>
<feature type="compositionally biased region" description="Basic and acidic residues" evidence="1">
    <location>
        <begin position="185"/>
        <end position="223"/>
    </location>
</feature>
<feature type="compositionally biased region" description="Basic and acidic residues" evidence="1">
    <location>
        <begin position="410"/>
        <end position="464"/>
    </location>
</feature>
<feature type="compositionally biased region" description="Acidic residues" evidence="1">
    <location>
        <begin position="72"/>
        <end position="83"/>
    </location>
</feature>
<gene>
    <name evidence="4" type="ORF">JYU34_020719</name>
</gene>
<dbReference type="SUPFAM" id="SSF49854">
    <property type="entry name" value="Spermadhesin, CUB domain"/>
    <property type="match status" value="1"/>
</dbReference>
<feature type="region of interest" description="Disordered" evidence="1">
    <location>
        <begin position="477"/>
        <end position="569"/>
    </location>
</feature>
<feature type="compositionally biased region" description="Low complexity" evidence="1">
    <location>
        <begin position="109"/>
        <end position="123"/>
    </location>
</feature>
<evidence type="ECO:0000313" key="4">
    <source>
        <dbReference type="EMBL" id="KAG7296780.1"/>
    </source>
</evidence>
<feature type="compositionally biased region" description="Acidic residues" evidence="1">
    <location>
        <begin position="972"/>
        <end position="981"/>
    </location>
</feature>
<keyword evidence="2" id="KW-1133">Transmembrane helix</keyword>
<feature type="chain" id="PRO_5047441553" evidence="3">
    <location>
        <begin position="17"/>
        <end position="997"/>
    </location>
</feature>
<feature type="transmembrane region" description="Helical" evidence="2">
    <location>
        <begin position="879"/>
        <end position="901"/>
    </location>
</feature>
<feature type="compositionally biased region" description="Basic and acidic residues" evidence="1">
    <location>
        <begin position="132"/>
        <end position="146"/>
    </location>
</feature>
<keyword evidence="3" id="KW-0732">Signal</keyword>
<evidence type="ECO:0000256" key="1">
    <source>
        <dbReference type="SAM" id="MobiDB-lite"/>
    </source>
</evidence>
<dbReference type="Proteomes" id="UP000823941">
    <property type="component" value="Chromosome 28"/>
</dbReference>
<feature type="compositionally biased region" description="Acidic residues" evidence="1">
    <location>
        <begin position="165"/>
        <end position="181"/>
    </location>
</feature>
<feature type="region of interest" description="Disordered" evidence="1">
    <location>
        <begin position="972"/>
        <end position="997"/>
    </location>
</feature>
<proteinExistence type="predicted"/>
<feature type="compositionally biased region" description="Acidic residues" evidence="1">
    <location>
        <begin position="549"/>
        <end position="558"/>
    </location>
</feature>
<feature type="compositionally biased region" description="Basic and acidic residues" evidence="1">
    <location>
        <begin position="524"/>
        <end position="536"/>
    </location>
</feature>
<feature type="compositionally biased region" description="Acidic residues" evidence="1">
    <location>
        <begin position="147"/>
        <end position="157"/>
    </location>
</feature>
<feature type="signal peptide" evidence="3">
    <location>
        <begin position="1"/>
        <end position="16"/>
    </location>
</feature>